<reference evidence="3 4" key="1">
    <citation type="submission" date="2021-03" db="EMBL/GenBank/DDBJ databases">
        <title>Sequencing the genomes of 1000 actinobacteria strains.</title>
        <authorList>
            <person name="Klenk H.-P."/>
        </authorList>
    </citation>
    <scope>NUCLEOTIDE SEQUENCE [LARGE SCALE GENOMIC DNA]</scope>
    <source>
        <strain evidence="3 4">DSM 44580</strain>
    </source>
</reference>
<sequence length="142" mass="14676">MIVLSLEIGSDPHRLPAVAAELAPVLARLFPPARAEVLGRAVREAVANAIHHGNAADPRAAVGITLALTGEELHIHVTDQGPGFVPAPTPSACHPASLLRPHGGGLPLILGAVDGVDVTRGGDRFQFTLRARLPVPRQDAAA</sequence>
<evidence type="ECO:0000259" key="2">
    <source>
        <dbReference type="Pfam" id="PF13581"/>
    </source>
</evidence>
<keyword evidence="4" id="KW-1185">Reference proteome</keyword>
<keyword evidence="3" id="KW-0418">Kinase</keyword>
<protein>
    <submittedName>
        <fullName evidence="3">Serine/threonine-protein kinase RsbW</fullName>
        <ecNumber evidence="3">2.7.11.1</ecNumber>
    </submittedName>
</protein>
<keyword evidence="3" id="KW-0808">Transferase</keyword>
<feature type="domain" description="Histidine kinase/HSP90-like ATPase" evidence="2">
    <location>
        <begin position="10"/>
        <end position="123"/>
    </location>
</feature>
<gene>
    <name evidence="3" type="ORF">JOF53_000130</name>
</gene>
<dbReference type="SUPFAM" id="SSF55874">
    <property type="entry name" value="ATPase domain of HSP90 chaperone/DNA topoisomerase II/histidine kinase"/>
    <property type="match status" value="1"/>
</dbReference>
<organism evidence="3 4">
    <name type="scientific">Crossiella equi</name>
    <dbReference type="NCBI Taxonomy" id="130796"/>
    <lineage>
        <taxon>Bacteria</taxon>
        <taxon>Bacillati</taxon>
        <taxon>Actinomycetota</taxon>
        <taxon>Actinomycetes</taxon>
        <taxon>Pseudonocardiales</taxon>
        <taxon>Pseudonocardiaceae</taxon>
        <taxon>Crossiella</taxon>
    </lineage>
</organism>
<dbReference type="CDD" id="cd16936">
    <property type="entry name" value="HATPase_RsbW-like"/>
    <property type="match status" value="1"/>
</dbReference>
<evidence type="ECO:0000313" key="3">
    <source>
        <dbReference type="EMBL" id="MBP2471258.1"/>
    </source>
</evidence>
<dbReference type="Gene3D" id="3.30.565.10">
    <property type="entry name" value="Histidine kinase-like ATPase, C-terminal domain"/>
    <property type="match status" value="1"/>
</dbReference>
<dbReference type="GO" id="GO:0004674">
    <property type="term" value="F:protein serine/threonine kinase activity"/>
    <property type="evidence" value="ECO:0007669"/>
    <property type="project" value="UniProtKB-EC"/>
</dbReference>
<dbReference type="Proteomes" id="UP001519363">
    <property type="component" value="Unassembled WGS sequence"/>
</dbReference>
<dbReference type="InterPro" id="IPR036890">
    <property type="entry name" value="HATPase_C_sf"/>
</dbReference>
<comment type="caution">
    <text evidence="3">The sequence shown here is derived from an EMBL/GenBank/DDBJ whole genome shotgun (WGS) entry which is preliminary data.</text>
</comment>
<dbReference type="InterPro" id="IPR050267">
    <property type="entry name" value="Anti-sigma-factor_SerPK"/>
</dbReference>
<proteinExistence type="predicted"/>
<accession>A0ABS5A3V7</accession>
<dbReference type="RefSeq" id="WP_086789970.1">
    <property type="nucleotide sequence ID" value="NZ_JAGIOO010000001.1"/>
</dbReference>
<dbReference type="InterPro" id="IPR003594">
    <property type="entry name" value="HATPase_dom"/>
</dbReference>
<evidence type="ECO:0000313" key="4">
    <source>
        <dbReference type="Proteomes" id="UP001519363"/>
    </source>
</evidence>
<name>A0ABS5A3V7_9PSEU</name>
<keyword evidence="1" id="KW-0723">Serine/threonine-protein kinase</keyword>
<dbReference type="EC" id="2.7.11.1" evidence="3"/>
<dbReference type="Pfam" id="PF13581">
    <property type="entry name" value="HATPase_c_2"/>
    <property type="match status" value="1"/>
</dbReference>
<evidence type="ECO:0000256" key="1">
    <source>
        <dbReference type="ARBA" id="ARBA00022527"/>
    </source>
</evidence>
<dbReference type="PANTHER" id="PTHR35526">
    <property type="entry name" value="ANTI-SIGMA-F FACTOR RSBW-RELATED"/>
    <property type="match status" value="1"/>
</dbReference>
<dbReference type="PANTHER" id="PTHR35526:SF3">
    <property type="entry name" value="ANTI-SIGMA-F FACTOR RSBW"/>
    <property type="match status" value="1"/>
</dbReference>
<dbReference type="EMBL" id="JAGIOO010000001">
    <property type="protein sequence ID" value="MBP2471258.1"/>
    <property type="molecule type" value="Genomic_DNA"/>
</dbReference>